<feature type="transmembrane region" description="Helical" evidence="6">
    <location>
        <begin position="271"/>
        <end position="288"/>
    </location>
</feature>
<feature type="transmembrane region" description="Helical" evidence="6">
    <location>
        <begin position="414"/>
        <end position="431"/>
    </location>
</feature>
<dbReference type="Proteomes" id="UP000593737">
    <property type="component" value="Chromosome"/>
</dbReference>
<keyword evidence="4 6" id="KW-1133">Transmembrane helix</keyword>
<feature type="transmembrane region" description="Helical" evidence="6">
    <location>
        <begin position="108"/>
        <end position="128"/>
    </location>
</feature>
<feature type="transmembrane region" description="Helical" evidence="6">
    <location>
        <begin position="325"/>
        <end position="344"/>
    </location>
</feature>
<evidence type="ECO:0000256" key="4">
    <source>
        <dbReference type="ARBA" id="ARBA00022989"/>
    </source>
</evidence>
<dbReference type="InterPro" id="IPR045035">
    <property type="entry name" value="YSL-like"/>
</dbReference>
<dbReference type="GO" id="GO:0035673">
    <property type="term" value="F:oligopeptide transmembrane transporter activity"/>
    <property type="evidence" value="ECO:0007669"/>
    <property type="project" value="InterPro"/>
</dbReference>
<feature type="transmembrane region" description="Helical" evidence="6">
    <location>
        <begin position="627"/>
        <end position="647"/>
    </location>
</feature>
<protein>
    <submittedName>
        <fullName evidence="7">Oligopeptide transporter, OPT family</fullName>
    </submittedName>
</protein>
<proteinExistence type="predicted"/>
<dbReference type="KEGG" id="nkf:Nkreftii_001990"/>
<gene>
    <name evidence="7" type="ORF">Nkreftii_001990</name>
</gene>
<comment type="subcellular location">
    <subcellularLocation>
        <location evidence="1">Membrane</location>
        <topology evidence="1">Multi-pass membrane protein</topology>
    </subcellularLocation>
</comment>
<dbReference type="InterPro" id="IPR004814">
    <property type="entry name" value="Oligopep_transpt"/>
</dbReference>
<dbReference type="NCBIfam" id="TIGR00728">
    <property type="entry name" value="OPT_sfam"/>
    <property type="match status" value="1"/>
</dbReference>
<dbReference type="InterPro" id="IPR004813">
    <property type="entry name" value="OPT"/>
</dbReference>
<feature type="transmembrane region" description="Helical" evidence="6">
    <location>
        <begin position="547"/>
        <end position="570"/>
    </location>
</feature>
<reference evidence="7 8" key="1">
    <citation type="journal article" date="2020" name="ISME J.">
        <title>Enrichment and physiological characterization of a novel comammox Nitrospira indicates ammonium inhibition of complete nitrification.</title>
        <authorList>
            <person name="Sakoula D."/>
            <person name="Koch H."/>
            <person name="Frank J."/>
            <person name="Jetten M.S.M."/>
            <person name="van Kessel M.A.H.J."/>
            <person name="Lucker S."/>
        </authorList>
    </citation>
    <scope>NUCLEOTIDE SEQUENCE [LARGE SCALE GENOMIC DNA]</scope>
    <source>
        <strain evidence="7">Comreactor17</strain>
    </source>
</reference>
<feature type="transmembrane region" description="Helical" evidence="6">
    <location>
        <begin position="45"/>
        <end position="64"/>
    </location>
</feature>
<evidence type="ECO:0000256" key="1">
    <source>
        <dbReference type="ARBA" id="ARBA00004141"/>
    </source>
</evidence>
<feature type="transmembrane region" description="Helical" evidence="6">
    <location>
        <begin position="205"/>
        <end position="224"/>
    </location>
</feature>
<name>A0A7S8IZG7_9BACT</name>
<feature type="transmembrane region" description="Helical" evidence="6">
    <location>
        <begin position="451"/>
        <end position="472"/>
    </location>
</feature>
<accession>A0A7S8IZG7</accession>
<evidence type="ECO:0000256" key="3">
    <source>
        <dbReference type="ARBA" id="ARBA00022692"/>
    </source>
</evidence>
<organism evidence="7 8">
    <name type="scientific">Candidatus Nitrospira kreftii</name>
    <dbReference type="NCBI Taxonomy" id="2652173"/>
    <lineage>
        <taxon>Bacteria</taxon>
        <taxon>Pseudomonadati</taxon>
        <taxon>Nitrospirota</taxon>
        <taxon>Nitrospiria</taxon>
        <taxon>Nitrospirales</taxon>
        <taxon>Nitrospiraceae</taxon>
        <taxon>Nitrospira</taxon>
    </lineage>
</organism>
<feature type="transmembrane region" description="Helical" evidence="6">
    <location>
        <begin position="84"/>
        <end position="102"/>
    </location>
</feature>
<dbReference type="PANTHER" id="PTHR31645:SF0">
    <property type="entry name" value="OLIGOPEPTIDE TRANSPORTER YGL114W-RELATED"/>
    <property type="match status" value="1"/>
</dbReference>
<dbReference type="AlphaFoldDB" id="A0A7S8IZG7"/>
<evidence type="ECO:0000256" key="5">
    <source>
        <dbReference type="ARBA" id="ARBA00023136"/>
    </source>
</evidence>
<feature type="transmembrane region" description="Helical" evidence="6">
    <location>
        <begin position="582"/>
        <end position="607"/>
    </location>
</feature>
<evidence type="ECO:0000256" key="6">
    <source>
        <dbReference type="SAM" id="Phobius"/>
    </source>
</evidence>
<keyword evidence="2" id="KW-0813">Transport</keyword>
<evidence type="ECO:0000256" key="2">
    <source>
        <dbReference type="ARBA" id="ARBA00022448"/>
    </source>
</evidence>
<dbReference type="EMBL" id="CP047423">
    <property type="protein sequence ID" value="QPD04216.1"/>
    <property type="molecule type" value="Genomic_DNA"/>
</dbReference>
<evidence type="ECO:0000313" key="7">
    <source>
        <dbReference type="EMBL" id="QPD04216.1"/>
    </source>
</evidence>
<keyword evidence="3 6" id="KW-0812">Transmembrane</keyword>
<feature type="transmembrane region" description="Helical" evidence="6">
    <location>
        <begin position="351"/>
        <end position="376"/>
    </location>
</feature>
<dbReference type="NCBIfam" id="TIGR00733">
    <property type="entry name" value="OPT family oligopeptide transporter"/>
    <property type="match status" value="1"/>
</dbReference>
<evidence type="ECO:0000313" key="8">
    <source>
        <dbReference type="Proteomes" id="UP000593737"/>
    </source>
</evidence>
<keyword evidence="5 6" id="KW-0472">Membrane</keyword>
<feature type="transmembrane region" description="Helical" evidence="6">
    <location>
        <begin position="230"/>
        <end position="250"/>
    </location>
</feature>
<feature type="transmembrane region" description="Helical" evidence="6">
    <location>
        <begin position="21"/>
        <end position="39"/>
    </location>
</feature>
<dbReference type="Pfam" id="PF03169">
    <property type="entry name" value="OPT"/>
    <property type="match status" value="1"/>
</dbReference>
<dbReference type="GO" id="GO:0016020">
    <property type="term" value="C:membrane"/>
    <property type="evidence" value="ECO:0007669"/>
    <property type="project" value="UniProtKB-SubCell"/>
</dbReference>
<dbReference type="PANTHER" id="PTHR31645">
    <property type="entry name" value="OLIGOPEPTIDE TRANSPORTER YGL114W-RELATED"/>
    <property type="match status" value="1"/>
</dbReference>
<sequence length="663" mass="69299">MKDDQPVVPATVRLPEITVKAVVLSVILAAVLAAANAYLGLFAGMTVSASIPAAVASMAILRLFRNSNILENNIVQTAASSGEALAAGVIFTIPALLLVGYWSDFDYWETVLIATVGGVLGVLFTIPLRRALIVTARLRFPEGVATAEVLKVAAVDRNSARLRDSTAPFRSLLASAVLGASVKLGESGLRLWTDSLEAAAQVGKTVFYGGLNLSPALLAVGFILGLRTAIVVFLGGVIGWVFLMPTYGLLYGLPHERTGLAAAMAIWSEQIRYVGIGAMLTGGLWTLTRLREPVWNSLQTLRAGYRASGSMKPRLRLTRTEQDASLAWIVVSLVLSLIPMVWIYSRVVDSWLIGIVMTLVMAIAAFLFSSVAAYMAGLVGSSSNPVSGVTIATIMMAALLLLLFLGAGHPAGPAAALVVGAVVCCAAAMGGDNLQDLKTGHLVGATPWKQQVMQVLGVVTGALVLVPVLSLLQAKYGIGEPTSSHPHPLTAPQATLMANLTRSVFGAGLPWPLVGLGATIGALVIMVDRLQERRGSAFRFPVLAVALGIYLPLKLSAAIVLGGVIGGLASRKLGGRLEPSQSGLLFSAGLITGEALMGIMLAMPIALSGLWPDLASDPFSIFASPPLGGWPGLVVMMLVAWLLYRIAVGSRANKRTLTTDSGS</sequence>
<feature type="transmembrane region" description="Helical" evidence="6">
    <location>
        <begin position="388"/>
        <end position="407"/>
    </location>
</feature>
<feature type="transmembrane region" description="Helical" evidence="6">
    <location>
        <begin position="504"/>
        <end position="527"/>
    </location>
</feature>